<dbReference type="AlphaFoldDB" id="A0A1Z5S4K2"/>
<reference evidence="3" key="2">
    <citation type="journal article" date="2018" name="Plant J.">
        <title>The Sorghum bicolor reference genome: improved assembly, gene annotations, a transcriptome atlas, and signatures of genome organization.</title>
        <authorList>
            <person name="McCormick R.F."/>
            <person name="Truong S.K."/>
            <person name="Sreedasyam A."/>
            <person name="Jenkins J."/>
            <person name="Shu S."/>
            <person name="Sims D."/>
            <person name="Kennedy M."/>
            <person name="Amirebrahimi M."/>
            <person name="Weers B.D."/>
            <person name="McKinley B."/>
            <person name="Mattison A."/>
            <person name="Morishige D.T."/>
            <person name="Grimwood J."/>
            <person name="Schmutz J."/>
            <person name="Mullet J.E."/>
        </authorList>
    </citation>
    <scope>NUCLEOTIDE SEQUENCE [LARGE SCALE GENOMIC DNA]</scope>
    <source>
        <strain evidence="3">cv. BTx623</strain>
    </source>
</reference>
<feature type="region of interest" description="Disordered" evidence="1">
    <location>
        <begin position="1"/>
        <end position="21"/>
    </location>
</feature>
<dbReference type="EMBL" id="CM000760">
    <property type="protein sequence ID" value="OQU90851.1"/>
    <property type="molecule type" value="Genomic_DNA"/>
</dbReference>
<name>A0A1Z5S4K2_SORBI</name>
<feature type="region of interest" description="Disordered" evidence="1">
    <location>
        <begin position="82"/>
        <end position="103"/>
    </location>
</feature>
<dbReference type="Gramene" id="OQU90851">
    <property type="protein sequence ID" value="OQU90851"/>
    <property type="gene ID" value="SORBI_3001G060666"/>
</dbReference>
<dbReference type="InParanoid" id="A0A1Z5S4K2"/>
<evidence type="ECO:0000313" key="3">
    <source>
        <dbReference type="Proteomes" id="UP000000768"/>
    </source>
</evidence>
<reference evidence="2 3" key="1">
    <citation type="journal article" date="2009" name="Nature">
        <title>The Sorghum bicolor genome and the diversification of grasses.</title>
        <authorList>
            <person name="Paterson A.H."/>
            <person name="Bowers J.E."/>
            <person name="Bruggmann R."/>
            <person name="Dubchak I."/>
            <person name="Grimwood J."/>
            <person name="Gundlach H."/>
            <person name="Haberer G."/>
            <person name="Hellsten U."/>
            <person name="Mitros T."/>
            <person name="Poliakov A."/>
            <person name="Schmutz J."/>
            <person name="Spannagl M."/>
            <person name="Tang H."/>
            <person name="Wang X."/>
            <person name="Wicker T."/>
            <person name="Bharti A.K."/>
            <person name="Chapman J."/>
            <person name="Feltus F.A."/>
            <person name="Gowik U."/>
            <person name="Grigoriev I.V."/>
            <person name="Lyons E."/>
            <person name="Maher C.A."/>
            <person name="Martis M."/>
            <person name="Narechania A."/>
            <person name="Otillar R.P."/>
            <person name="Penning B.W."/>
            <person name="Salamov A.A."/>
            <person name="Wang Y."/>
            <person name="Zhang L."/>
            <person name="Carpita N.C."/>
            <person name="Freeling M."/>
            <person name="Gingle A.R."/>
            <person name="Hash C.T."/>
            <person name="Keller B."/>
            <person name="Klein P."/>
            <person name="Kresovich S."/>
            <person name="McCann M.C."/>
            <person name="Ming R."/>
            <person name="Peterson D.G."/>
            <person name="Mehboob-ur-Rahman"/>
            <person name="Ware D."/>
            <person name="Westhoff P."/>
            <person name="Mayer K.F."/>
            <person name="Messing J."/>
            <person name="Rokhsar D.S."/>
        </authorList>
    </citation>
    <scope>NUCLEOTIDE SEQUENCE [LARGE SCALE GENOMIC DNA]</scope>
    <source>
        <strain evidence="3">cv. BTx623</strain>
    </source>
</reference>
<keyword evidence="3" id="KW-1185">Reference proteome</keyword>
<accession>A0A1Z5S4K2</accession>
<protein>
    <submittedName>
        <fullName evidence="2">Uncharacterized protein</fullName>
    </submittedName>
</protein>
<gene>
    <name evidence="2" type="ORF">SORBI_3001G060666</name>
</gene>
<feature type="compositionally biased region" description="Low complexity" evidence="1">
    <location>
        <begin position="8"/>
        <end position="19"/>
    </location>
</feature>
<evidence type="ECO:0000313" key="2">
    <source>
        <dbReference type="EMBL" id="OQU90851.1"/>
    </source>
</evidence>
<evidence type="ECO:0000256" key="1">
    <source>
        <dbReference type="SAM" id="MobiDB-lite"/>
    </source>
</evidence>
<organism evidence="2 3">
    <name type="scientific">Sorghum bicolor</name>
    <name type="common">Sorghum</name>
    <name type="synonym">Sorghum vulgare</name>
    <dbReference type="NCBI Taxonomy" id="4558"/>
    <lineage>
        <taxon>Eukaryota</taxon>
        <taxon>Viridiplantae</taxon>
        <taxon>Streptophyta</taxon>
        <taxon>Embryophyta</taxon>
        <taxon>Tracheophyta</taxon>
        <taxon>Spermatophyta</taxon>
        <taxon>Magnoliopsida</taxon>
        <taxon>Liliopsida</taxon>
        <taxon>Poales</taxon>
        <taxon>Poaceae</taxon>
        <taxon>PACMAD clade</taxon>
        <taxon>Panicoideae</taxon>
        <taxon>Andropogonodae</taxon>
        <taxon>Andropogoneae</taxon>
        <taxon>Sorghinae</taxon>
        <taxon>Sorghum</taxon>
    </lineage>
</organism>
<proteinExistence type="predicted"/>
<dbReference type="Proteomes" id="UP000000768">
    <property type="component" value="Chromosome 1"/>
</dbReference>
<feature type="compositionally biased region" description="Basic and acidic residues" evidence="1">
    <location>
        <begin position="84"/>
        <end position="93"/>
    </location>
</feature>
<sequence>MACSALGAAAPVAPRSPRAGLPACAGSSPPWPCLAVPAAPCTRAAGLSARAGGSPPWPRRRLRARGPARVGGSLPWSCLAASTAEREDKEATTHRHRERGRRRPQRPKIWVVLTSLSSHPKWVLWLPTLLEEFFSLLCILGLGDLLHLLLETACSQRAAHFSKYLVGSGANAGERHCSLGGWRHGLGRSSRGWSLELALDRR</sequence>
<feature type="compositionally biased region" description="Basic residues" evidence="1">
    <location>
        <begin position="94"/>
        <end position="103"/>
    </location>
</feature>